<dbReference type="Pfam" id="PF13845">
    <property type="entry name" value="Septum_form"/>
    <property type="match status" value="1"/>
</dbReference>
<dbReference type="InterPro" id="IPR026004">
    <property type="entry name" value="Septum_form"/>
</dbReference>
<keyword evidence="3" id="KW-1185">Reference proteome</keyword>
<evidence type="ECO:0000313" key="3">
    <source>
        <dbReference type="Proteomes" id="UP000294558"/>
    </source>
</evidence>
<accession>A0A4R7HZU4</accession>
<gene>
    <name evidence="2" type="ORF">BDK89_2370</name>
</gene>
<organism evidence="2 3">
    <name type="scientific">Ilumatobacter fluminis</name>
    <dbReference type="NCBI Taxonomy" id="467091"/>
    <lineage>
        <taxon>Bacteria</taxon>
        <taxon>Bacillati</taxon>
        <taxon>Actinomycetota</taxon>
        <taxon>Acidimicrobiia</taxon>
        <taxon>Acidimicrobiales</taxon>
        <taxon>Ilumatobacteraceae</taxon>
        <taxon>Ilumatobacter</taxon>
    </lineage>
</organism>
<dbReference type="RefSeq" id="WP_166657538.1">
    <property type="nucleotide sequence ID" value="NZ_SOAU01000001.1"/>
</dbReference>
<evidence type="ECO:0000259" key="1">
    <source>
        <dbReference type="Pfam" id="PF13845"/>
    </source>
</evidence>
<proteinExistence type="predicted"/>
<comment type="caution">
    <text evidence="2">The sequence shown here is derived from an EMBL/GenBank/DDBJ whole genome shotgun (WGS) entry which is preliminary data.</text>
</comment>
<reference evidence="2 3" key="1">
    <citation type="submission" date="2019-03" db="EMBL/GenBank/DDBJ databases">
        <title>Sequencing the genomes of 1000 actinobacteria strains.</title>
        <authorList>
            <person name="Klenk H.-P."/>
        </authorList>
    </citation>
    <scope>NUCLEOTIDE SEQUENCE [LARGE SCALE GENOMIC DNA]</scope>
    <source>
        <strain evidence="2 3">DSM 18936</strain>
    </source>
</reference>
<evidence type="ECO:0000313" key="2">
    <source>
        <dbReference type="EMBL" id="TDT16772.1"/>
    </source>
</evidence>
<feature type="domain" description="Septum formation-related" evidence="1">
    <location>
        <begin position="38"/>
        <end position="98"/>
    </location>
</feature>
<dbReference type="EMBL" id="SOAU01000001">
    <property type="protein sequence ID" value="TDT16772.1"/>
    <property type="molecule type" value="Genomic_DNA"/>
</dbReference>
<dbReference type="AlphaFoldDB" id="A0A4R7HZU4"/>
<protein>
    <submittedName>
        <fullName evidence="2">Putative regulator of septum formation</fullName>
    </submittedName>
</protein>
<name>A0A4R7HZU4_9ACTN</name>
<dbReference type="Proteomes" id="UP000294558">
    <property type="component" value="Unassembled WGS sequence"/>
</dbReference>
<sequence>MRVVWWTVAAVALFGIAALVLALAVGELTSDTYDVTDLDVGDCFDLDPDEDGAVGLVDVIDCDEPHNAEVVAIAELNPNGDQPYPADDELFAIADAACLGVPADPRFGILAVAPTEATWDGRRGRVTCVGLVYGGGATDRPYGSPFDA</sequence>